<dbReference type="GO" id="GO:0045202">
    <property type="term" value="C:synapse"/>
    <property type="evidence" value="ECO:0007669"/>
    <property type="project" value="GOC"/>
</dbReference>
<keyword evidence="7 24" id="KW-0812">Transmembrane</keyword>
<feature type="compositionally biased region" description="Polar residues" evidence="23">
    <location>
        <begin position="2036"/>
        <end position="2045"/>
    </location>
</feature>
<feature type="transmembrane region" description="Helical" evidence="24">
    <location>
        <begin position="1323"/>
        <end position="1343"/>
    </location>
</feature>
<dbReference type="Ensembl" id="ENSSTUT00000025257.1">
    <property type="protein sequence ID" value="ENSSTUP00000024071.1"/>
    <property type="gene ID" value="ENSSTUG00000005485.1"/>
</dbReference>
<dbReference type="SUPFAM" id="SSF81324">
    <property type="entry name" value="Voltage-gated potassium channels"/>
    <property type="match status" value="4"/>
</dbReference>
<keyword evidence="3" id="KW-0813">Transport</keyword>
<comment type="subcellular location">
    <subcellularLocation>
        <location evidence="1 22">Membrane</location>
        <topology evidence="1 22">Multi-pass membrane protein</topology>
    </subcellularLocation>
</comment>
<feature type="binding site" evidence="20">
    <location>
        <position position="670"/>
    </location>
    <ligand>
        <name>Ca(2+)</name>
        <dbReference type="ChEBI" id="CHEBI:29108"/>
    </ligand>
</feature>
<feature type="transmembrane region" description="Helical" evidence="24">
    <location>
        <begin position="1477"/>
        <end position="1499"/>
    </location>
</feature>
<name>A0A673XTK0_SALTR</name>
<evidence type="ECO:0000256" key="3">
    <source>
        <dbReference type="ARBA" id="ARBA00022448"/>
    </source>
</evidence>
<dbReference type="InterPro" id="IPR031649">
    <property type="entry name" value="GPHH_dom"/>
</dbReference>
<feature type="compositionally biased region" description="Polar residues" evidence="23">
    <location>
        <begin position="2170"/>
        <end position="2184"/>
    </location>
</feature>
<evidence type="ECO:0000256" key="1">
    <source>
        <dbReference type="ARBA" id="ARBA00004141"/>
    </source>
</evidence>
<feature type="region of interest" description="Disordered" evidence="23">
    <location>
        <begin position="2067"/>
        <end position="2228"/>
    </location>
</feature>
<feature type="compositionally biased region" description="Basic and acidic residues" evidence="23">
    <location>
        <begin position="1991"/>
        <end position="2005"/>
    </location>
</feature>
<feature type="binding site" evidence="20">
    <location>
        <position position="316"/>
    </location>
    <ligand>
        <name>Ca(2+)</name>
        <dbReference type="ChEBI" id="CHEBI:29108"/>
    </ligand>
</feature>
<dbReference type="FunFam" id="1.10.238.10:FF:000063">
    <property type="entry name" value="Voltage-dependent N-type calcium channel subunit alpha"/>
    <property type="match status" value="1"/>
</dbReference>
<keyword evidence="15" id="KW-1015">Disulfide bond</keyword>
<dbReference type="GO" id="GO:0043025">
    <property type="term" value="C:neuronal cell body"/>
    <property type="evidence" value="ECO:0007669"/>
    <property type="project" value="TreeGrafter"/>
</dbReference>
<feature type="compositionally biased region" description="Basic residues" evidence="23">
    <location>
        <begin position="858"/>
        <end position="867"/>
    </location>
</feature>
<evidence type="ECO:0000256" key="4">
    <source>
        <dbReference type="ARBA" id="ARBA00022553"/>
    </source>
</evidence>
<dbReference type="FunFam" id="1.20.120.350:FF:000011">
    <property type="entry name" value="Voltage-dependent N-type calcium channel subunit alpha"/>
    <property type="match status" value="1"/>
</dbReference>
<feature type="region of interest" description="Disordered" evidence="23">
    <location>
        <begin position="1"/>
        <end position="40"/>
    </location>
</feature>
<feature type="transmembrane region" description="Helical" evidence="24">
    <location>
        <begin position="1364"/>
        <end position="1391"/>
    </location>
</feature>
<evidence type="ECO:0000256" key="5">
    <source>
        <dbReference type="ARBA" id="ARBA00022568"/>
    </source>
</evidence>
<dbReference type="FunFam" id="1.20.120.350:FF:000013">
    <property type="entry name" value="Voltage-dependent N-type calcium channel subunit alpha"/>
    <property type="match status" value="1"/>
</dbReference>
<feature type="compositionally biased region" description="Polar residues" evidence="23">
    <location>
        <begin position="1037"/>
        <end position="1048"/>
    </location>
</feature>
<comment type="similarity">
    <text evidence="2">Belongs to the calcium channel alpha-1 subunit (TC 1.A.1.11) family. CACNA1B subfamily.</text>
</comment>
<keyword evidence="11 22" id="KW-0851">Voltage-gated channel</keyword>
<dbReference type="InterPro" id="IPR014873">
    <property type="entry name" value="VDCC_a1su_IQ"/>
</dbReference>
<feature type="compositionally biased region" description="Basic and acidic residues" evidence="23">
    <location>
        <begin position="885"/>
        <end position="910"/>
    </location>
</feature>
<feature type="transmembrane region" description="Helical" evidence="24">
    <location>
        <begin position="506"/>
        <end position="529"/>
    </location>
</feature>
<feature type="compositionally biased region" description="Basic and acidic residues" evidence="23">
    <location>
        <begin position="836"/>
        <end position="845"/>
    </location>
</feature>
<feature type="transmembrane region" description="Helical" evidence="24">
    <location>
        <begin position="335"/>
        <end position="357"/>
    </location>
</feature>
<dbReference type="GO" id="GO:0046872">
    <property type="term" value="F:metal ion binding"/>
    <property type="evidence" value="ECO:0007669"/>
    <property type="project" value="UniProtKB-KW"/>
</dbReference>
<feature type="transmembrane region" description="Helical" evidence="24">
    <location>
        <begin position="302"/>
        <end position="323"/>
    </location>
</feature>
<feature type="transmembrane region" description="Helical" evidence="24">
    <location>
        <begin position="1190"/>
        <end position="1210"/>
    </location>
</feature>
<feature type="transmembrane region" description="Helical" evidence="24">
    <location>
        <begin position="616"/>
        <end position="635"/>
    </location>
</feature>
<protein>
    <recommendedName>
        <fullName evidence="22">Voltage-dependent N-type calcium channel subunit alpha</fullName>
    </recommendedName>
</protein>
<keyword evidence="17" id="KW-0407">Ion channel</keyword>
<dbReference type="PANTHER" id="PTHR45628:SF6">
    <property type="entry name" value="VOLTAGE-DEPENDENT N-TYPE CALCIUM CHANNEL SUBUNIT ALPHA-1B"/>
    <property type="match status" value="1"/>
</dbReference>
<evidence type="ECO:0000256" key="2">
    <source>
        <dbReference type="ARBA" id="ARBA00005685"/>
    </source>
</evidence>
<feature type="region of interest" description="Disordered" evidence="23">
    <location>
        <begin position="1945"/>
        <end position="2050"/>
    </location>
</feature>
<dbReference type="Pfam" id="PF16905">
    <property type="entry name" value="GPHH"/>
    <property type="match status" value="1"/>
</dbReference>
<keyword evidence="4" id="KW-0597">Phosphoprotein</keyword>
<feature type="transmembrane region" description="Helical" evidence="24">
    <location>
        <begin position="1447"/>
        <end position="1465"/>
    </location>
</feature>
<evidence type="ECO:0000259" key="25">
    <source>
        <dbReference type="SMART" id="SM01062"/>
    </source>
</evidence>
<reference evidence="26" key="1">
    <citation type="submission" date="2025-08" db="UniProtKB">
        <authorList>
            <consortium name="Ensembl"/>
        </authorList>
    </citation>
    <scope>IDENTIFICATION</scope>
</reference>
<evidence type="ECO:0000256" key="24">
    <source>
        <dbReference type="SAM" id="Phobius"/>
    </source>
</evidence>
<feature type="compositionally biased region" description="Gly residues" evidence="23">
    <location>
        <begin position="13"/>
        <end position="36"/>
    </location>
</feature>
<evidence type="ECO:0000256" key="15">
    <source>
        <dbReference type="ARBA" id="ARBA00023157"/>
    </source>
</evidence>
<feature type="transmembrane region" description="Helical" evidence="24">
    <location>
        <begin position="1657"/>
        <end position="1681"/>
    </location>
</feature>
<feature type="compositionally biased region" description="Basic and acidic residues" evidence="23">
    <location>
        <begin position="991"/>
        <end position="1006"/>
    </location>
</feature>
<feature type="transmembrane region" description="Helical" evidence="24">
    <location>
        <begin position="1124"/>
        <end position="1142"/>
    </location>
</feature>
<feature type="domain" description="Voltage-dependent calcium channel alpha-1 subunit IQ" evidence="25">
    <location>
        <begin position="1816"/>
        <end position="1850"/>
    </location>
</feature>
<dbReference type="GeneTree" id="ENSGT00940000155275"/>
<dbReference type="PRINTS" id="PR00167">
    <property type="entry name" value="CACHANNEL"/>
</dbReference>
<evidence type="ECO:0000256" key="23">
    <source>
        <dbReference type="SAM" id="MobiDB-lite"/>
    </source>
</evidence>
<keyword evidence="5 22" id="KW-0109">Calcium transport</keyword>
<dbReference type="GO" id="GO:0007268">
    <property type="term" value="P:chemical synaptic transmission"/>
    <property type="evidence" value="ECO:0007669"/>
    <property type="project" value="TreeGrafter"/>
</dbReference>
<dbReference type="Gene3D" id="1.10.287.70">
    <property type="match status" value="4"/>
</dbReference>
<feature type="transmembrane region" description="Helical" evidence="24">
    <location>
        <begin position="171"/>
        <end position="191"/>
    </location>
</feature>
<dbReference type="InterPro" id="IPR002077">
    <property type="entry name" value="VDCCAlpha1"/>
</dbReference>
<comment type="function">
    <text evidence="19">Voltage-sensitive calcium channels (VSCC) mediate the entry of calcium ions into excitable cells and are also involved in a variety of calcium-dependent processes, including muscle contraction, hormone or neurotransmitter release, gene expression, cell motility, cell division and cell death. This alpha-1B subunit gives rise to N-type calcium currents. N-type calcium channels belong to the 'high-voltage activated' (HVA) group. They are involved in pain signaling. Calcium channels containing alpha-1B subunit may play a role in directed migration of immature neurons. Mediates Ca(2+) release probability at hippocampal neuronal soma and synaptic terminals.</text>
</comment>
<keyword evidence="8 20" id="KW-0479">Metal-binding</keyword>
<dbReference type="FunFam" id="1.10.287.70:FF:000023">
    <property type="entry name" value="Voltage-dependent R-type calcium channel subunit alpha"/>
    <property type="match status" value="1"/>
</dbReference>
<feature type="compositionally biased region" description="Basic and acidic residues" evidence="23">
    <location>
        <begin position="1967"/>
        <end position="1977"/>
    </location>
</feature>
<sequence>MARFAEDLPTRYGAGGGGRGAPGAGRGGARAGGPPGGQRMYKQSMAQRARTMAIYNPNPVKQNCFTVNRSLFIFREDNLIRKYAKRITEWPYPFQTPIGKTYLILATIIANCIVLALEQHLPASDKTPMSERLDDTEPYFIGIFCFEGGIKIIALGFAFHKGSYLRNGWNVMDFVVVLTGILATVGSDFDLRTLRAVRVLRPLKLVSGIPSLQVVLKSIMKAMVPLLQIGMLLFFAILMFAIIGVEFYMGKFHSTCFTVDTGERAAAFPCGTEAPARMCPNGTECTEYWIGPNYGITNFDNILFAVLTVFQCITMEGWVDILYNANDASGNTWNWLYFIPLIIIGSFFMLNLVLGVLSGEFAKERERVEKRQDFLKLRRQQQIERELTGYLEWICKAEEVLLAEEDENAEEKSPLDGAWYKRKQNLPGEKRAGGLNLLKRGKVKKSKNDLIGAEEGEDHFTDMSSVGSPFGRASVKSIKLDSSSYFRRKERRMRFFIRRMVKAQSFYWTVLCLVGLNTLCVHTHAHTYIHYRMDDYRLKMYGLGARNYFHSSFNCFDFGVIIGSILEVVWSMIKPGASYGISVLRALRLLRLFKFTKYWNSLRNLVVSLLNSMKSIISLLFLLFLFIVVFALLGMQLFGGQFNFEEETPTTNFDTFPAAILTVFQILTGEDWNAVMYHGIESQGGVRRGMFSSVYFIVLTLFGNYTLLNVFLAIAVDNLANAQELTKDEEKQEEEANKKLALQKAMEVKEVSPMSAANISIAVKDQQRASKMMSVWEQRTNQLRQNNLRASSEALFNELDPEERLRVSSALHLHPDMKTHNDRPLVVEPGNGDKPPPPKEDRDGADPQQEGGDPHGPQPRKHHRHRERNGENGESRHHTHHSRSRDHYHPDGPRPKEGKVERSHSREGGQGHRHHHQAGSPEEGVNGGGEEREHRHHHSHRQPREGNGALANGARVERKGRGHKEGNGEGNGERRRYRSRMVRAQSTLDGEECRENGKRDGDRDQGHSLATSPVQPPAGLQAGEKQEDADNQKNSHRASQAGLNSNTVHIPVTITAPPRETTIIPMNNIDCESLPQNEEKKNLEEDEEELKNGPKHILPYSSMFVFGQTNPVRRLCHYVVNLRYFEMCILSVITMSSIALAAEDPVQANAPRNNRVRLPTVSTISLMWIIFPHIFNLGLLLHPGSYFRDLWNILDFIVVSGALVAFACSGTKGKDINTIKSLRVLRVLRPLKTIKRLPKLKAVFDCVVNSLKNVLNILIVYMLFMFIFAVIAVQLFKGKFFYCTDESKGLEKDCRGKFLDYDRDDVAAQDREWRKYEFHYDNVLWAFLTLFTVSTGEGWPMVLKHSVDATYEDQGPSPGFRMETSIFYVVYFVVFPFFFVNIFVALIIITFQEQGDKAMSECSLEKNERACIDFAINAKPLTRYMPADKQSFQYKMWQFVVSPPFEYSIMTMIALNTVVLMMKFHGAPELYEAMLKYLNIVFTALFTLECILKIIAFGPLNYLKAAWNVFDFVTVLGSITDILVTEIKDKLINLSFLRLFRAARLIKLLRQGYTIRILLWTFVQSFKALPYVCLLIAMLFFIYAIIGMQVFGNIELNEESAINHHNNFQTFFQALMLLFRWSATGEAWHEIMLSCLSNRPCDKLSGSGGKECGSDFAYFYFVSFIFLCSFLMLNLFVAVIMDNFEYLTRDASILGPHHLDEFIRVWAEYDPAACGRICYQDMYKLLRFISPPLGLGKKCPNRVAYKRLVKMNMPIADDNTVHFTSTLMALIRTALEIKLASGVLAQRLCDADLRKEISRVWPNLPQKTVDLLVTPYKKLTVGKVYAALMIFDYYKQNRAKRLEQQLGLDFTGTIKVVYGHKKRAQLCHNCFCDSMGCAFEGCAIEGYLHPQIINLALHLVFLHSPFFVFARSSQPIPDISPIRRSASTLASQRPREVSLRDYTLERPSQDRPYHHHHHHRCHRRRDKDRDKKQKSLDRTSSLPADPAVEGLSRERARERDRGRPQERRHHSAAGEKQRYYSCERYGGREHYHTKSAGPSRSTSPGETHDLGLFKQVSGSQVVLTSGFGTPCRGRRQLPQTPLTPRPAVAYKTANSSPVQFGATGHKSSLSRGLSEHSALLESPAMPVTRIGSDPNLSPQPRGAPPRSLPEEPDDFQDAVSTHGGGGGRSPRTSASASHGATEPSSAPAPQGRAGVPNGYHFTLGVNAGSSSSTRGTGSFREKEEDDWC</sequence>
<evidence type="ECO:0000256" key="14">
    <source>
        <dbReference type="ARBA" id="ARBA00023136"/>
    </source>
</evidence>
<evidence type="ECO:0000256" key="22">
    <source>
        <dbReference type="RuleBase" id="RU003808"/>
    </source>
</evidence>
<dbReference type="Gene3D" id="1.20.120.350">
    <property type="entry name" value="Voltage-gated potassium channels. Chain C"/>
    <property type="match status" value="4"/>
</dbReference>
<organism evidence="26 27">
    <name type="scientific">Salmo trutta</name>
    <name type="common">Brown trout</name>
    <dbReference type="NCBI Taxonomy" id="8032"/>
    <lineage>
        <taxon>Eukaryota</taxon>
        <taxon>Metazoa</taxon>
        <taxon>Chordata</taxon>
        <taxon>Craniata</taxon>
        <taxon>Vertebrata</taxon>
        <taxon>Euteleostomi</taxon>
        <taxon>Actinopterygii</taxon>
        <taxon>Neopterygii</taxon>
        <taxon>Teleostei</taxon>
        <taxon>Protacanthopterygii</taxon>
        <taxon>Salmoniformes</taxon>
        <taxon>Salmonidae</taxon>
        <taxon>Salmoninae</taxon>
        <taxon>Salmo</taxon>
    </lineage>
</organism>
<gene>
    <name evidence="26" type="primary">cacna1bb</name>
</gene>
<keyword evidence="9" id="KW-0677">Repeat</keyword>
<dbReference type="PRINTS" id="PR01631">
    <property type="entry name" value="NVDCCALPHA1"/>
</dbReference>
<dbReference type="PANTHER" id="PTHR45628">
    <property type="entry name" value="VOLTAGE-DEPENDENT CALCIUM CHANNEL TYPE A SUBUNIT ALPHA-1"/>
    <property type="match status" value="1"/>
</dbReference>
<dbReference type="FunFam" id="1.10.287.70:FF:000025">
    <property type="entry name" value="Voltage-dependent R-type calcium channel subunit alpha"/>
    <property type="match status" value="1"/>
</dbReference>
<dbReference type="Pfam" id="PF00520">
    <property type="entry name" value="Ion_trans"/>
    <property type="match status" value="4"/>
</dbReference>
<dbReference type="InterPro" id="IPR005821">
    <property type="entry name" value="Ion_trans_dom"/>
</dbReference>
<feature type="compositionally biased region" description="Basic and acidic residues" evidence="23">
    <location>
        <begin position="813"/>
        <end position="825"/>
    </location>
</feature>
<evidence type="ECO:0000256" key="12">
    <source>
        <dbReference type="ARBA" id="ARBA00022989"/>
    </source>
</evidence>
<dbReference type="GO" id="GO:0098703">
    <property type="term" value="P:calcium ion import across plasma membrane"/>
    <property type="evidence" value="ECO:0007669"/>
    <property type="project" value="TreeGrafter"/>
</dbReference>
<dbReference type="GO" id="GO:0005891">
    <property type="term" value="C:voltage-gated calcium channel complex"/>
    <property type="evidence" value="ECO:0007669"/>
    <property type="project" value="InterPro"/>
</dbReference>
<keyword evidence="14 24" id="KW-0472">Membrane</keyword>
<feature type="compositionally biased region" description="Basic and acidic residues" evidence="23">
    <location>
        <begin position="1024"/>
        <end position="1033"/>
    </location>
</feature>
<feature type="glycosylation site" description="N-linked (GlcNAc...) asparagine" evidence="21">
    <location>
        <position position="281"/>
    </location>
</feature>
<keyword evidence="10 20" id="KW-0106">Calcium</keyword>
<evidence type="ECO:0000256" key="9">
    <source>
        <dbReference type="ARBA" id="ARBA00022737"/>
    </source>
</evidence>
<keyword evidence="16 21" id="KW-0325">Glycoprotein</keyword>
<evidence type="ECO:0000256" key="18">
    <source>
        <dbReference type="ARBA" id="ARBA00036634"/>
    </source>
</evidence>
<accession>A0A673XTK0</accession>
<dbReference type="InterPro" id="IPR027359">
    <property type="entry name" value="Volt_channel_dom_sf"/>
</dbReference>
<dbReference type="Gene3D" id="1.10.238.10">
    <property type="entry name" value="EF-hand"/>
    <property type="match status" value="1"/>
</dbReference>
<feature type="transmembrane region" description="Helical" evidence="24">
    <location>
        <begin position="101"/>
        <end position="118"/>
    </location>
</feature>
<evidence type="ECO:0000256" key="13">
    <source>
        <dbReference type="ARBA" id="ARBA00023065"/>
    </source>
</evidence>
<feature type="compositionally biased region" description="Low complexity" evidence="23">
    <location>
        <begin position="2208"/>
        <end position="2218"/>
    </location>
</feature>
<feature type="transmembrane region" description="Helical" evidence="24">
    <location>
        <begin position="549"/>
        <end position="570"/>
    </location>
</feature>
<feature type="transmembrane region" description="Helical" evidence="24">
    <location>
        <begin position="1568"/>
        <end position="1586"/>
    </location>
</feature>
<comment type="catalytic activity">
    <reaction evidence="18">
        <text>Ca(2+)(in) = Ca(2+)(out)</text>
        <dbReference type="Rhea" id="RHEA:29671"/>
        <dbReference type="ChEBI" id="CHEBI:29108"/>
    </reaction>
</comment>
<keyword evidence="13" id="KW-0406">Ion transport</keyword>
<feature type="transmembrane region" description="Helical" evidence="24">
    <location>
        <begin position="694"/>
        <end position="716"/>
    </location>
</feature>
<evidence type="ECO:0000256" key="16">
    <source>
        <dbReference type="ARBA" id="ARBA00023180"/>
    </source>
</evidence>
<dbReference type="Pfam" id="PF08763">
    <property type="entry name" value="Ca_chan_IQ"/>
    <property type="match status" value="1"/>
</dbReference>
<evidence type="ECO:0000256" key="10">
    <source>
        <dbReference type="ARBA" id="ARBA00022837"/>
    </source>
</evidence>
<evidence type="ECO:0000256" key="7">
    <source>
        <dbReference type="ARBA" id="ARBA00022692"/>
    </source>
</evidence>
<dbReference type="GO" id="GO:0008331">
    <property type="term" value="F:high voltage-gated calcium channel activity"/>
    <property type="evidence" value="ECO:0007669"/>
    <property type="project" value="TreeGrafter"/>
</dbReference>
<feature type="transmembrane region" description="Helical" evidence="24">
    <location>
        <begin position="1163"/>
        <end position="1184"/>
    </location>
</feature>
<feature type="compositionally biased region" description="Basic residues" evidence="23">
    <location>
        <begin position="1953"/>
        <end position="1966"/>
    </location>
</feature>
<evidence type="ECO:0000256" key="17">
    <source>
        <dbReference type="ARBA" id="ARBA00023303"/>
    </source>
</evidence>
<keyword evidence="12 24" id="KW-1133">Transmembrane helix</keyword>
<dbReference type="InterPro" id="IPR050599">
    <property type="entry name" value="VDCC_alpha-1_subunit"/>
</dbReference>
<dbReference type="SMART" id="SM01062">
    <property type="entry name" value="Ca_chan_IQ"/>
    <property type="match status" value="1"/>
</dbReference>
<keyword evidence="27" id="KW-1185">Reference proteome</keyword>
<feature type="transmembrane region" description="Helical" evidence="24">
    <location>
        <begin position="1505"/>
        <end position="1524"/>
    </location>
</feature>
<dbReference type="FunFam" id="1.20.120.350:FF:000015">
    <property type="entry name" value="Voltage-dependent N-type calcium channel subunit alpha"/>
    <property type="match status" value="1"/>
</dbReference>
<dbReference type="Proteomes" id="UP000472277">
    <property type="component" value="Chromosome 12"/>
</dbReference>
<evidence type="ECO:0000256" key="11">
    <source>
        <dbReference type="ARBA" id="ARBA00022882"/>
    </source>
</evidence>
<evidence type="ECO:0000256" key="21">
    <source>
        <dbReference type="PIRSR" id="PIRSR602077-3"/>
    </source>
</evidence>
<feature type="binding site" evidence="20">
    <location>
        <position position="1337"/>
    </location>
    <ligand>
        <name>Ca(2+)</name>
        <dbReference type="ChEBI" id="CHEBI:29108"/>
    </ligand>
</feature>
<evidence type="ECO:0000313" key="26">
    <source>
        <dbReference type="Ensembl" id="ENSSTUP00000024071.1"/>
    </source>
</evidence>
<evidence type="ECO:0000313" key="27">
    <source>
        <dbReference type="Proteomes" id="UP000472277"/>
    </source>
</evidence>
<dbReference type="InterPro" id="IPR005447">
    <property type="entry name" value="VDCC_N_a1su"/>
</dbReference>
<feature type="compositionally biased region" description="Basic and acidic residues" evidence="23">
    <location>
        <begin position="955"/>
        <end position="974"/>
    </location>
</feature>
<evidence type="ECO:0000256" key="20">
    <source>
        <dbReference type="PIRSR" id="PIRSR602077-1"/>
    </source>
</evidence>
<feature type="transmembrane region" description="Helical" evidence="24">
    <location>
        <begin position="226"/>
        <end position="245"/>
    </location>
</feature>
<reference evidence="26" key="2">
    <citation type="submission" date="2025-09" db="UniProtKB">
        <authorList>
            <consortium name="Ensembl"/>
        </authorList>
    </citation>
    <scope>IDENTIFICATION</scope>
</reference>
<evidence type="ECO:0000256" key="6">
    <source>
        <dbReference type="ARBA" id="ARBA00022673"/>
    </source>
</evidence>
<proteinExistence type="inferred from homology"/>
<keyword evidence="6 22" id="KW-0107">Calcium channel</keyword>
<feature type="transmembrane region" description="Helical" evidence="24">
    <location>
        <begin position="1254"/>
        <end position="1276"/>
    </location>
</feature>
<evidence type="ECO:0000256" key="8">
    <source>
        <dbReference type="ARBA" id="ARBA00022723"/>
    </source>
</evidence>
<feature type="transmembrane region" description="Helical" evidence="24">
    <location>
        <begin position="139"/>
        <end position="159"/>
    </location>
</feature>
<feature type="region of interest" description="Disordered" evidence="23">
    <location>
        <begin position="812"/>
        <end position="1048"/>
    </location>
</feature>
<dbReference type="Gene3D" id="6.10.250.2500">
    <property type="match status" value="1"/>
</dbReference>
<evidence type="ECO:0000256" key="19">
    <source>
        <dbReference type="ARBA" id="ARBA00049617"/>
    </source>
</evidence>